<dbReference type="Proteomes" id="UP000327118">
    <property type="component" value="Unassembled WGS sequence"/>
</dbReference>
<dbReference type="Gene3D" id="1.20.58.80">
    <property type="entry name" value="Phosphotransferase system, lactose/cellobiose-type IIA subunit"/>
    <property type="match status" value="1"/>
</dbReference>
<dbReference type="EMBL" id="ML739224">
    <property type="protein sequence ID" value="KAE8350439.1"/>
    <property type="molecule type" value="Genomic_DNA"/>
</dbReference>
<keyword evidence="7" id="KW-0862">Zinc</keyword>
<dbReference type="OrthoDB" id="3640at2759"/>
<evidence type="ECO:0000313" key="12">
    <source>
        <dbReference type="Proteomes" id="UP000327118"/>
    </source>
</evidence>
<organism evidence="11 12">
    <name type="scientific">Aspergillus coremiiformis</name>
    <dbReference type="NCBI Taxonomy" id="138285"/>
    <lineage>
        <taxon>Eukaryota</taxon>
        <taxon>Fungi</taxon>
        <taxon>Dikarya</taxon>
        <taxon>Ascomycota</taxon>
        <taxon>Pezizomycotina</taxon>
        <taxon>Eurotiomycetes</taxon>
        <taxon>Eurotiomycetidae</taxon>
        <taxon>Eurotiales</taxon>
        <taxon>Aspergillaceae</taxon>
        <taxon>Aspergillus</taxon>
        <taxon>Aspergillus subgen. Circumdati</taxon>
    </lineage>
</organism>
<evidence type="ECO:0000256" key="6">
    <source>
        <dbReference type="ARBA" id="ARBA00022801"/>
    </source>
</evidence>
<keyword evidence="4" id="KW-0479">Metal-binding</keyword>
<evidence type="ECO:0000256" key="3">
    <source>
        <dbReference type="ARBA" id="ARBA00022670"/>
    </source>
</evidence>
<evidence type="ECO:0000256" key="5">
    <source>
        <dbReference type="ARBA" id="ARBA00022786"/>
    </source>
</evidence>
<keyword evidence="6" id="KW-0378">Hydrolase</keyword>
<dbReference type="GO" id="GO:0006508">
    <property type="term" value="P:proteolysis"/>
    <property type="evidence" value="ECO:0007669"/>
    <property type="project" value="UniProtKB-KW"/>
</dbReference>
<evidence type="ECO:0000256" key="9">
    <source>
        <dbReference type="SAM" id="MobiDB-lite"/>
    </source>
</evidence>
<dbReference type="SUPFAM" id="SSF102712">
    <property type="entry name" value="JAB1/MPN domain"/>
    <property type="match status" value="1"/>
</dbReference>
<dbReference type="InterPro" id="IPR037518">
    <property type="entry name" value="MPN"/>
</dbReference>
<dbReference type="GO" id="GO:0140492">
    <property type="term" value="F:metal-dependent deubiquitinase activity"/>
    <property type="evidence" value="ECO:0007669"/>
    <property type="project" value="InterPro"/>
</dbReference>
<evidence type="ECO:0000256" key="4">
    <source>
        <dbReference type="ARBA" id="ARBA00022723"/>
    </source>
</evidence>
<dbReference type="GO" id="GO:0016020">
    <property type="term" value="C:membrane"/>
    <property type="evidence" value="ECO:0007669"/>
    <property type="project" value="TreeGrafter"/>
</dbReference>
<dbReference type="GO" id="GO:0070536">
    <property type="term" value="P:protein K63-linked deubiquitination"/>
    <property type="evidence" value="ECO:0007669"/>
    <property type="project" value="InterPro"/>
</dbReference>
<keyword evidence="5" id="KW-0833">Ubl conjugation pathway</keyword>
<dbReference type="SMART" id="SM00232">
    <property type="entry name" value="JAB_MPN"/>
    <property type="match status" value="1"/>
</dbReference>
<dbReference type="PANTHER" id="PTHR12947">
    <property type="entry name" value="AMSH-LIKE PROTEASE"/>
    <property type="match status" value="1"/>
</dbReference>
<dbReference type="GO" id="GO:0061578">
    <property type="term" value="F:K63-linked deubiquitinase activity"/>
    <property type="evidence" value="ECO:0007669"/>
    <property type="project" value="InterPro"/>
</dbReference>
<protein>
    <recommendedName>
        <fullName evidence="10">MPN domain-containing protein</fullName>
    </recommendedName>
</protein>
<evidence type="ECO:0000313" key="11">
    <source>
        <dbReference type="EMBL" id="KAE8350439.1"/>
    </source>
</evidence>
<keyword evidence="8" id="KW-0482">Metalloprotease</keyword>
<dbReference type="FunFam" id="1.20.58.80:FF:000024">
    <property type="entry name" value="Endosome-associated ubiquitin isopeptidase (AmsH)"/>
    <property type="match status" value="1"/>
</dbReference>
<feature type="region of interest" description="Disordered" evidence="9">
    <location>
        <begin position="275"/>
        <end position="325"/>
    </location>
</feature>
<keyword evidence="3" id="KW-0645">Protease</keyword>
<name>A0A5N6Z172_9EURO</name>
<dbReference type="SUPFAM" id="SSF140856">
    <property type="entry name" value="USP8 N-terminal domain-like"/>
    <property type="match status" value="1"/>
</dbReference>
<evidence type="ECO:0000256" key="2">
    <source>
        <dbReference type="ARBA" id="ARBA00010981"/>
    </source>
</evidence>
<feature type="domain" description="MPN" evidence="10">
    <location>
        <begin position="373"/>
        <end position="500"/>
    </location>
</feature>
<dbReference type="Pfam" id="PF01398">
    <property type="entry name" value="JAB"/>
    <property type="match status" value="1"/>
</dbReference>
<gene>
    <name evidence="11" type="ORF">BDV28DRAFT_139097</name>
</gene>
<dbReference type="InterPro" id="IPR000555">
    <property type="entry name" value="JAMM/MPN+_dom"/>
</dbReference>
<dbReference type="GO" id="GO:0046872">
    <property type="term" value="F:metal ion binding"/>
    <property type="evidence" value="ECO:0007669"/>
    <property type="project" value="UniProtKB-KW"/>
</dbReference>
<dbReference type="InterPro" id="IPR015063">
    <property type="entry name" value="USP8_dimer"/>
</dbReference>
<evidence type="ECO:0000256" key="7">
    <source>
        <dbReference type="ARBA" id="ARBA00022833"/>
    </source>
</evidence>
<dbReference type="FunFam" id="3.40.140.10:FF:000033">
    <property type="entry name" value="AMSH-like protease sst2"/>
    <property type="match status" value="1"/>
</dbReference>
<keyword evidence="12" id="KW-1185">Reference proteome</keyword>
<dbReference type="GO" id="GO:0005768">
    <property type="term" value="C:endosome"/>
    <property type="evidence" value="ECO:0007669"/>
    <property type="project" value="TreeGrafter"/>
</dbReference>
<dbReference type="InterPro" id="IPR044098">
    <property type="entry name" value="STAMBP/STALP-like_MPN"/>
</dbReference>
<comment type="similarity">
    <text evidence="2">Belongs to the peptidase M67C family.</text>
</comment>
<dbReference type="CDD" id="cd08066">
    <property type="entry name" value="MPN_AMSH_like"/>
    <property type="match status" value="1"/>
</dbReference>
<comment type="cofactor">
    <cofactor evidence="1">
        <name>Zn(2+)</name>
        <dbReference type="ChEBI" id="CHEBI:29105"/>
    </cofactor>
</comment>
<sequence length="552" mass="61631">MAVHLPPATGAGASAPRKVEEITRMAQNYDYNPSIPLRYWLRTAATLLREARIYEREGHDEQAYFLLFRHAQLVLVNLAKHSEAKDEKNRIALMEAEKEVSRNLHKLEVLKPRINKRHKRYIELMDDRQARSPPLGTNHTVPNQQQPQDPALVGVVEPLEAGENRDLAVQLAKMEIHRRATVRKAIRQAGISPEEEQRRRSAGVWGDWESALNKQDTDSDLSRRVQDVRINVDHTQNAARLIKTTEPTARPPTAISSASTYKYPAVPRQKGLNIAPTATQEIRKDSPAPPTRPSKERLEPIRPVVLDGPSPPPRPDKFSPTPITSASQTLAPALPAKVKPVPDDGDVPSNLDPSSFTFKPSAYLENGTPLRTVFLPPELRSTFLSLAAPNTQRNLETCGILCGTLISNALFISRLLIPDQTSTSDTCETVNETVIFDYCDSEDLMILGWIHTHPTQTCFMSSRDLHTHSGYQVMLPESIAIVCAPSKTPEWGVFRLTDPPGLKTVLNCTQPGLFHPHPETNIYTDALRPGHVFEARGLEFETVDLRPNGSHF</sequence>
<proteinExistence type="inferred from homology"/>
<dbReference type="PANTHER" id="PTHR12947:SF13">
    <property type="entry name" value="FI19924P1"/>
    <property type="match status" value="1"/>
</dbReference>
<evidence type="ECO:0000259" key="10">
    <source>
        <dbReference type="PROSITE" id="PS50249"/>
    </source>
</evidence>
<accession>A0A5N6Z172</accession>
<dbReference type="Pfam" id="PF08969">
    <property type="entry name" value="USP8_dimer"/>
    <property type="match status" value="1"/>
</dbReference>
<dbReference type="AlphaFoldDB" id="A0A5N6Z172"/>
<evidence type="ECO:0000256" key="1">
    <source>
        <dbReference type="ARBA" id="ARBA00001947"/>
    </source>
</evidence>
<evidence type="ECO:0000256" key="8">
    <source>
        <dbReference type="ARBA" id="ARBA00023049"/>
    </source>
</evidence>
<dbReference type="PROSITE" id="PS50249">
    <property type="entry name" value="MPN"/>
    <property type="match status" value="1"/>
</dbReference>
<reference evidence="12" key="1">
    <citation type="submission" date="2019-04" db="EMBL/GenBank/DDBJ databases">
        <title>Friends and foes A comparative genomics studyof 23 Aspergillus species from section Flavi.</title>
        <authorList>
            <consortium name="DOE Joint Genome Institute"/>
            <person name="Kjaerbolling I."/>
            <person name="Vesth T."/>
            <person name="Frisvad J.C."/>
            <person name="Nybo J.L."/>
            <person name="Theobald S."/>
            <person name="Kildgaard S."/>
            <person name="Isbrandt T."/>
            <person name="Kuo A."/>
            <person name="Sato A."/>
            <person name="Lyhne E.K."/>
            <person name="Kogle M.E."/>
            <person name="Wiebenga A."/>
            <person name="Kun R.S."/>
            <person name="Lubbers R.J."/>
            <person name="Makela M.R."/>
            <person name="Barry K."/>
            <person name="Chovatia M."/>
            <person name="Clum A."/>
            <person name="Daum C."/>
            <person name="Haridas S."/>
            <person name="He G."/>
            <person name="LaButti K."/>
            <person name="Lipzen A."/>
            <person name="Mondo S."/>
            <person name="Riley R."/>
            <person name="Salamov A."/>
            <person name="Simmons B.A."/>
            <person name="Magnuson J.K."/>
            <person name="Henrissat B."/>
            <person name="Mortensen U.H."/>
            <person name="Larsen T.O."/>
            <person name="Devries R.P."/>
            <person name="Grigoriev I.V."/>
            <person name="Machida M."/>
            <person name="Baker S.E."/>
            <person name="Andersen M.R."/>
        </authorList>
    </citation>
    <scope>NUCLEOTIDE SEQUENCE [LARGE SCALE GENOMIC DNA]</scope>
    <source>
        <strain evidence="12">CBS 553.77</strain>
    </source>
</reference>
<dbReference type="Gene3D" id="3.40.140.10">
    <property type="entry name" value="Cytidine Deaminase, domain 2"/>
    <property type="match status" value="1"/>
</dbReference>